<dbReference type="PANTHER" id="PTHR43747">
    <property type="entry name" value="FAD-BINDING PROTEIN"/>
    <property type="match status" value="1"/>
</dbReference>
<gene>
    <name evidence="1" type="ORF">ACFODX_02890</name>
</gene>
<comment type="caution">
    <text evidence="1">The sequence shown here is derived from an EMBL/GenBank/DDBJ whole genome shotgun (WGS) entry which is preliminary data.</text>
</comment>
<dbReference type="GO" id="GO:0016491">
    <property type="term" value="F:oxidoreductase activity"/>
    <property type="evidence" value="ECO:0007669"/>
    <property type="project" value="UniProtKB-KW"/>
</dbReference>
<evidence type="ECO:0000313" key="2">
    <source>
        <dbReference type="Proteomes" id="UP001595555"/>
    </source>
</evidence>
<dbReference type="EC" id="1.14.19.-" evidence="1"/>
<dbReference type="Gene3D" id="3.50.50.60">
    <property type="entry name" value="FAD/NAD(P)-binding domain"/>
    <property type="match status" value="1"/>
</dbReference>
<sequence length="541" mass="60788">MQPTITVSGQHQENNESALIKKVIILGGGTAGWLTAARLAYDHCANQAGGLEVILIESPEVKTIGVGEGSWPTLRITLRELGISETEFINQCDVSFKQGSKFVGWCNGEEDDFYYHPFTPPESLSHGFANDEIDIARAWLNYAGDKPFAFAVSAQPDFCEQGLAPKQIQTPDFAAFANYGYHLNADKFALFLQKYCTQTLGVKFIQDHVEHVNADEDEYIESIVCKNSGIIKGDLFVDCSGATGVLINKHFKAPFVDKSSILFNDTALAVQLPYEDPQQNIASVTLSTAQRYGWIWDIGLPTRRGVGHVYASGYTNDDEIWATLKQYAGKTCSEKTLSQLSPRKIKFTPGYRSTPWVKNCVAVGMSAGFVEPLEASAIVMIEICSKVISNELPVDRAAMQIVSQRFNKRFVERWDSVINFLKLHYILSKRTDSNYWTDHKNNETIPVQLKELMILWKQKVPSTADFHQVLELFGPPSYQYILYGMGFLPEQRATVCRWDNEATSLKIFQRVNEVYRNGLRGLTANRSLINEMQKRYQGVSS</sequence>
<accession>A0ABV7FCM5</accession>
<dbReference type="InterPro" id="IPR006905">
    <property type="entry name" value="Flavin_halogenase"/>
</dbReference>
<dbReference type="InterPro" id="IPR036188">
    <property type="entry name" value="FAD/NAD-bd_sf"/>
</dbReference>
<name>A0ABV7FCM5_9GAMM</name>
<dbReference type="PIRSF" id="PIRSF011396">
    <property type="entry name" value="Trp_halogenase"/>
    <property type="match status" value="1"/>
</dbReference>
<protein>
    <submittedName>
        <fullName evidence="1">Tryptophan halogenase family protein</fullName>
        <ecNumber evidence="1">1.14.19.-</ecNumber>
    </submittedName>
</protein>
<dbReference type="PANTHER" id="PTHR43747:SF4">
    <property type="entry name" value="FLAVIN-DEPENDENT TRYPTOPHAN HALOGENASE"/>
    <property type="match status" value="1"/>
</dbReference>
<reference evidence="2" key="1">
    <citation type="journal article" date="2019" name="Int. J. Syst. Evol. Microbiol.">
        <title>The Global Catalogue of Microorganisms (GCM) 10K type strain sequencing project: providing services to taxonomists for standard genome sequencing and annotation.</title>
        <authorList>
            <consortium name="The Broad Institute Genomics Platform"/>
            <consortium name="The Broad Institute Genome Sequencing Center for Infectious Disease"/>
            <person name="Wu L."/>
            <person name="Ma J."/>
        </authorList>
    </citation>
    <scope>NUCLEOTIDE SEQUENCE [LARGE SCALE GENOMIC DNA]</scope>
    <source>
        <strain evidence="2">KCTC 52237</strain>
    </source>
</reference>
<keyword evidence="1" id="KW-0560">Oxidoreductase</keyword>
<dbReference type="InterPro" id="IPR033856">
    <property type="entry name" value="Trp_halogen"/>
</dbReference>
<organism evidence="1 2">
    <name type="scientific">Cellvibrio fontiphilus</name>
    <dbReference type="NCBI Taxonomy" id="1815559"/>
    <lineage>
        <taxon>Bacteria</taxon>
        <taxon>Pseudomonadati</taxon>
        <taxon>Pseudomonadota</taxon>
        <taxon>Gammaproteobacteria</taxon>
        <taxon>Cellvibrionales</taxon>
        <taxon>Cellvibrionaceae</taxon>
        <taxon>Cellvibrio</taxon>
    </lineage>
</organism>
<dbReference type="InterPro" id="IPR050816">
    <property type="entry name" value="Flavin-dep_Halogenase_NPB"/>
</dbReference>
<dbReference type="RefSeq" id="WP_378115871.1">
    <property type="nucleotide sequence ID" value="NZ_JBHRTF010000002.1"/>
</dbReference>
<keyword evidence="2" id="KW-1185">Reference proteome</keyword>
<dbReference type="SUPFAM" id="SSF51905">
    <property type="entry name" value="FAD/NAD(P)-binding domain"/>
    <property type="match status" value="1"/>
</dbReference>
<dbReference type="Pfam" id="PF04820">
    <property type="entry name" value="Trp_halogenase"/>
    <property type="match status" value="1"/>
</dbReference>
<evidence type="ECO:0000313" key="1">
    <source>
        <dbReference type="EMBL" id="MFC3114486.1"/>
    </source>
</evidence>
<dbReference type="EMBL" id="JBHRTF010000002">
    <property type="protein sequence ID" value="MFC3114486.1"/>
    <property type="molecule type" value="Genomic_DNA"/>
</dbReference>
<dbReference type="Proteomes" id="UP001595555">
    <property type="component" value="Unassembled WGS sequence"/>
</dbReference>
<proteinExistence type="predicted"/>